<sequence>MSTTAKYRDVSLGDPETDIPCACCDQPLLSTSDYCPTCETPTTLSSTVAARGGRQDFISVLGASNAGKTVYLGLLLDILSKGSDAFRGSATSAFSIDLQEQVVTALERKMFPEKTPTEADAWKWLHCQISMAKKKSTEHIDLISPDFAGEAIAMEINQSGMYPAIGHVVQKSTGLMILCDSLRVRDEGSAEDLFGMKLASYIAGQHGLTTDSAARKDAGPSIAIVFTKCDGCPEAIEDPARFAANNTPRMFEYCRRTFTNHNFFAASVAGSSGTLADSNGRQTRMPFHIQPQGVLEPLRWIVGQG</sequence>
<dbReference type="RefSeq" id="WP_145415760.1">
    <property type="nucleotide sequence ID" value="NZ_CP036526.1"/>
</dbReference>
<dbReference type="EMBL" id="CP036526">
    <property type="protein sequence ID" value="QDT08169.1"/>
    <property type="molecule type" value="Genomic_DNA"/>
</dbReference>
<dbReference type="InterPro" id="IPR045530">
    <property type="entry name" value="DO-GTPase1"/>
</dbReference>
<protein>
    <recommendedName>
        <fullName evidence="1">Double-GTPase 1 domain-containing protein</fullName>
    </recommendedName>
</protein>
<reference evidence="2 3" key="1">
    <citation type="submission" date="2019-02" db="EMBL/GenBank/DDBJ databases">
        <title>Deep-cultivation of Planctomycetes and their phenomic and genomic characterization uncovers novel biology.</title>
        <authorList>
            <person name="Wiegand S."/>
            <person name="Jogler M."/>
            <person name="Boedeker C."/>
            <person name="Pinto D."/>
            <person name="Vollmers J."/>
            <person name="Rivas-Marin E."/>
            <person name="Kohn T."/>
            <person name="Peeters S.H."/>
            <person name="Heuer A."/>
            <person name="Rast P."/>
            <person name="Oberbeckmann S."/>
            <person name="Bunk B."/>
            <person name="Jeske O."/>
            <person name="Meyerdierks A."/>
            <person name="Storesund J.E."/>
            <person name="Kallscheuer N."/>
            <person name="Luecker S."/>
            <person name="Lage O.M."/>
            <person name="Pohl T."/>
            <person name="Merkel B.J."/>
            <person name="Hornburger P."/>
            <person name="Mueller R.-W."/>
            <person name="Bruemmer F."/>
            <person name="Labrenz M."/>
            <person name="Spormann A.M."/>
            <person name="Op den Camp H."/>
            <person name="Overmann J."/>
            <person name="Amann R."/>
            <person name="Jetten M.S.M."/>
            <person name="Mascher T."/>
            <person name="Medema M.H."/>
            <person name="Devos D.P."/>
            <person name="Kaster A.-K."/>
            <person name="Ovreas L."/>
            <person name="Rohde M."/>
            <person name="Galperin M.Y."/>
            <person name="Jogler C."/>
        </authorList>
    </citation>
    <scope>NUCLEOTIDE SEQUENCE [LARGE SCALE GENOMIC DNA]</scope>
    <source>
        <strain evidence="2 3">K23_9</strain>
    </source>
</reference>
<name>A0A517NM52_9BACT</name>
<proteinExistence type="predicted"/>
<organism evidence="2 3">
    <name type="scientific">Stieleria marina</name>
    <dbReference type="NCBI Taxonomy" id="1930275"/>
    <lineage>
        <taxon>Bacteria</taxon>
        <taxon>Pseudomonadati</taxon>
        <taxon>Planctomycetota</taxon>
        <taxon>Planctomycetia</taxon>
        <taxon>Pirellulales</taxon>
        <taxon>Pirellulaceae</taxon>
        <taxon>Stieleria</taxon>
    </lineage>
</organism>
<keyword evidence="3" id="KW-1185">Reference proteome</keyword>
<evidence type="ECO:0000259" key="1">
    <source>
        <dbReference type="Pfam" id="PF19975"/>
    </source>
</evidence>
<gene>
    <name evidence="2" type="ORF">K239x_01010</name>
</gene>
<dbReference type="Proteomes" id="UP000319817">
    <property type="component" value="Chromosome"/>
</dbReference>
<dbReference type="Pfam" id="PF19975">
    <property type="entry name" value="DO-GTPase1"/>
    <property type="match status" value="1"/>
</dbReference>
<dbReference type="AlphaFoldDB" id="A0A517NM52"/>
<accession>A0A517NM52</accession>
<evidence type="ECO:0000313" key="2">
    <source>
        <dbReference type="EMBL" id="QDT08169.1"/>
    </source>
</evidence>
<evidence type="ECO:0000313" key="3">
    <source>
        <dbReference type="Proteomes" id="UP000319817"/>
    </source>
</evidence>
<feature type="domain" description="Double-GTPase 1" evidence="1">
    <location>
        <begin position="60"/>
        <end position="187"/>
    </location>
</feature>
<dbReference type="OrthoDB" id="248719at2"/>